<name>A0ABD6F1W9_9BILA</name>
<dbReference type="InterPro" id="IPR002110">
    <property type="entry name" value="Ankyrin_rpt"/>
</dbReference>
<feature type="repeat" description="ANK" evidence="1">
    <location>
        <begin position="95"/>
        <end position="126"/>
    </location>
</feature>
<dbReference type="Pfam" id="PF12796">
    <property type="entry name" value="Ank_2"/>
    <property type="match status" value="1"/>
</dbReference>
<evidence type="ECO:0000313" key="2">
    <source>
        <dbReference type="EMBL" id="MFH4983818.1"/>
    </source>
</evidence>
<dbReference type="SMART" id="SM00248">
    <property type="entry name" value="ANK"/>
    <property type="match status" value="2"/>
</dbReference>
<proteinExistence type="predicted"/>
<evidence type="ECO:0000313" key="3">
    <source>
        <dbReference type="Proteomes" id="UP001608902"/>
    </source>
</evidence>
<dbReference type="PANTHER" id="PTHR24172">
    <property type="entry name" value="ANK_REP_REGION DOMAIN-CONTAINING PROTEIN"/>
    <property type="match status" value="1"/>
</dbReference>
<protein>
    <submittedName>
        <fullName evidence="2">Uncharacterized protein</fullName>
    </submittedName>
</protein>
<keyword evidence="1" id="KW-0040">ANK repeat</keyword>
<keyword evidence="3" id="KW-1185">Reference proteome</keyword>
<organism evidence="2 3">
    <name type="scientific">Gnathostoma spinigerum</name>
    <dbReference type="NCBI Taxonomy" id="75299"/>
    <lineage>
        <taxon>Eukaryota</taxon>
        <taxon>Metazoa</taxon>
        <taxon>Ecdysozoa</taxon>
        <taxon>Nematoda</taxon>
        <taxon>Chromadorea</taxon>
        <taxon>Rhabditida</taxon>
        <taxon>Spirurina</taxon>
        <taxon>Gnathostomatomorpha</taxon>
        <taxon>Gnathostomatoidea</taxon>
        <taxon>Gnathostomatidae</taxon>
        <taxon>Gnathostoma</taxon>
    </lineage>
</organism>
<dbReference type="AlphaFoldDB" id="A0ABD6F1W9"/>
<dbReference type="PROSITE" id="PS50088">
    <property type="entry name" value="ANK_REPEAT"/>
    <property type="match status" value="1"/>
</dbReference>
<evidence type="ECO:0000256" key="1">
    <source>
        <dbReference type="PROSITE-ProRule" id="PRU00023"/>
    </source>
</evidence>
<comment type="caution">
    <text evidence="2">The sequence shown here is derived from an EMBL/GenBank/DDBJ whole genome shotgun (WGS) entry which is preliminary data.</text>
</comment>
<dbReference type="SUPFAM" id="SSF48403">
    <property type="entry name" value="Ankyrin repeat"/>
    <property type="match status" value="1"/>
</dbReference>
<dbReference type="PANTHER" id="PTHR24172:SF4">
    <property type="entry name" value="ANK_REP_REGION DOMAIN-CONTAINING PROTEIN"/>
    <property type="match status" value="1"/>
</dbReference>
<gene>
    <name evidence="2" type="ORF">AB6A40_010527</name>
</gene>
<accession>A0ABD6F1W9</accession>
<sequence>MVDVWKVVRKNMHNDALIKYMNKFRSYQIKMNQAVKSIFNDDFGKLQQLLDPVLVGCRNSDGRCLLHVAVIAENHEVVEYIANEYPHQIDQLDKAGRSPLHYAAVQKNTIYETLIEYGADMDITDESGYTAQFYRIYPEFLDAVNVAAIPSAFSASNMPPDNQKSLDPGQFLK</sequence>
<dbReference type="EMBL" id="JBGFUD010013937">
    <property type="protein sequence ID" value="MFH4983818.1"/>
    <property type="molecule type" value="Genomic_DNA"/>
</dbReference>
<reference evidence="2 3" key="1">
    <citation type="submission" date="2024-08" db="EMBL/GenBank/DDBJ databases">
        <title>Gnathostoma spinigerum genome.</title>
        <authorList>
            <person name="Gonzalez-Bertolin B."/>
            <person name="Monzon S."/>
            <person name="Zaballos A."/>
            <person name="Jimenez P."/>
            <person name="Dekumyoy P."/>
            <person name="Varona S."/>
            <person name="Cuesta I."/>
            <person name="Sumanam S."/>
            <person name="Adisakwattana P."/>
            <person name="Gasser R.B."/>
            <person name="Hernandez-Gonzalez A."/>
            <person name="Young N.D."/>
            <person name="Perteguer M.J."/>
        </authorList>
    </citation>
    <scope>NUCLEOTIDE SEQUENCE [LARGE SCALE GENOMIC DNA]</scope>
    <source>
        <strain evidence="2">AL3</strain>
        <tissue evidence="2">Liver</tissue>
    </source>
</reference>
<dbReference type="InterPro" id="IPR036770">
    <property type="entry name" value="Ankyrin_rpt-contain_sf"/>
</dbReference>
<dbReference type="Gene3D" id="1.25.40.20">
    <property type="entry name" value="Ankyrin repeat-containing domain"/>
    <property type="match status" value="1"/>
</dbReference>
<dbReference type="PROSITE" id="PS50297">
    <property type="entry name" value="ANK_REP_REGION"/>
    <property type="match status" value="1"/>
</dbReference>
<dbReference type="Proteomes" id="UP001608902">
    <property type="component" value="Unassembled WGS sequence"/>
</dbReference>